<dbReference type="Pfam" id="PF19315">
    <property type="entry name" value="MC_hydratase"/>
    <property type="match status" value="1"/>
</dbReference>
<reference evidence="1" key="2">
    <citation type="submission" date="2020-09" db="EMBL/GenBank/DDBJ databases">
        <authorList>
            <person name="Sun Q."/>
            <person name="Sedlacek I."/>
        </authorList>
    </citation>
    <scope>NUCLEOTIDE SEQUENCE</scope>
    <source>
        <strain evidence="1">CCM 7684</strain>
    </source>
</reference>
<protein>
    <submittedName>
        <fullName evidence="1">MaoC family dehydratase</fullName>
    </submittedName>
</protein>
<comment type="caution">
    <text evidence="1">The sequence shown here is derived from an EMBL/GenBank/DDBJ whole genome shotgun (WGS) entry which is preliminary data.</text>
</comment>
<proteinExistence type="predicted"/>
<dbReference type="PANTHER" id="PTHR43664">
    <property type="entry name" value="MONOAMINE OXIDASE-RELATED"/>
    <property type="match status" value="1"/>
</dbReference>
<dbReference type="SUPFAM" id="SSF54637">
    <property type="entry name" value="Thioesterase/thiol ester dehydrase-isomerase"/>
    <property type="match status" value="1"/>
</dbReference>
<dbReference type="InterPro" id="IPR029069">
    <property type="entry name" value="HotDog_dom_sf"/>
</dbReference>
<keyword evidence="2" id="KW-1185">Reference proteome</keyword>
<reference evidence="1" key="1">
    <citation type="journal article" date="2014" name="Int. J. Syst. Evol. Microbiol.">
        <title>Complete genome sequence of Corynebacterium casei LMG S-19264T (=DSM 44701T), isolated from a smear-ripened cheese.</title>
        <authorList>
            <consortium name="US DOE Joint Genome Institute (JGI-PGF)"/>
            <person name="Walter F."/>
            <person name="Albersmeier A."/>
            <person name="Kalinowski J."/>
            <person name="Ruckert C."/>
        </authorList>
    </citation>
    <scope>NUCLEOTIDE SEQUENCE</scope>
    <source>
        <strain evidence="1">CCM 7684</strain>
    </source>
</reference>
<evidence type="ECO:0000313" key="1">
    <source>
        <dbReference type="EMBL" id="GGE41818.1"/>
    </source>
</evidence>
<dbReference type="RefSeq" id="WP_188409484.1">
    <property type="nucleotide sequence ID" value="NZ_BMCP01000002.1"/>
</dbReference>
<accession>A0A8J2VZV2</accession>
<evidence type="ECO:0000313" key="2">
    <source>
        <dbReference type="Proteomes" id="UP000602745"/>
    </source>
</evidence>
<dbReference type="CDD" id="cd03451">
    <property type="entry name" value="FkbR2"/>
    <property type="match status" value="1"/>
</dbReference>
<dbReference type="GO" id="GO:0016829">
    <property type="term" value="F:lyase activity"/>
    <property type="evidence" value="ECO:0007669"/>
    <property type="project" value="InterPro"/>
</dbReference>
<organism evidence="1 2">
    <name type="scientific">Agaricicola taiwanensis</name>
    <dbReference type="NCBI Taxonomy" id="591372"/>
    <lineage>
        <taxon>Bacteria</taxon>
        <taxon>Pseudomonadati</taxon>
        <taxon>Pseudomonadota</taxon>
        <taxon>Alphaproteobacteria</taxon>
        <taxon>Rhodobacterales</taxon>
        <taxon>Paracoccaceae</taxon>
        <taxon>Agaricicola</taxon>
    </lineage>
</organism>
<dbReference type="AlphaFoldDB" id="A0A8J2VZV2"/>
<name>A0A8J2VZV2_9RHOB</name>
<dbReference type="Gene3D" id="3.10.129.10">
    <property type="entry name" value="Hotdog Thioesterase"/>
    <property type="match status" value="1"/>
</dbReference>
<dbReference type="InterPro" id="IPR052342">
    <property type="entry name" value="MCH/BMMD"/>
</dbReference>
<sequence length="178" mass="19309">MSHDDSSVAGAAESAKAKASRVKIASYGRYLEEFEVGDIYEHRPGRTITEADNIQFSLLTMNAHPMHCDSAFAAKSEFGKPLVNSGLSLAIVLGMTVNDVSYKAIANLGWSEIKLTAPVHPGDTLYARSEVLEVRESKSRPTQGIVTTRTEAYNQDGAAVMHFIRMSLIPKRGHGVGD</sequence>
<dbReference type="EMBL" id="BMCP01000002">
    <property type="protein sequence ID" value="GGE41818.1"/>
    <property type="molecule type" value="Genomic_DNA"/>
</dbReference>
<gene>
    <name evidence="1" type="ORF">GCM10007276_18920</name>
</gene>
<dbReference type="Proteomes" id="UP000602745">
    <property type="component" value="Unassembled WGS sequence"/>
</dbReference>
<dbReference type="InterPro" id="IPR048274">
    <property type="entry name" value="MC_hydratase"/>
</dbReference>
<dbReference type="PANTHER" id="PTHR43664:SF1">
    <property type="entry name" value="BETA-METHYLMALYL-COA DEHYDRATASE"/>
    <property type="match status" value="1"/>
</dbReference>